<dbReference type="OrthoDB" id="484172at2759"/>
<evidence type="ECO:0000313" key="5">
    <source>
        <dbReference type="EMBL" id="CAL4771547.1"/>
    </source>
</evidence>
<evidence type="ECO:0000313" key="4">
    <source>
        <dbReference type="EMBL" id="CAI3984235.1"/>
    </source>
</evidence>
<feature type="region of interest" description="Disordered" evidence="3">
    <location>
        <begin position="663"/>
        <end position="689"/>
    </location>
</feature>
<keyword evidence="1" id="KW-0233">DNA recombination</keyword>
<evidence type="ECO:0000313" key="6">
    <source>
        <dbReference type="Proteomes" id="UP001152797"/>
    </source>
</evidence>
<keyword evidence="2" id="KW-0175">Coiled coil</keyword>
<dbReference type="EMBL" id="CAMXCT020000872">
    <property type="protein sequence ID" value="CAL1137610.1"/>
    <property type="molecule type" value="Genomic_DNA"/>
</dbReference>
<dbReference type="InterPro" id="IPR013762">
    <property type="entry name" value="Integrase-like_cat_sf"/>
</dbReference>
<dbReference type="Proteomes" id="UP001152797">
    <property type="component" value="Unassembled WGS sequence"/>
</dbReference>
<gene>
    <name evidence="4" type="ORF">C1SCF055_LOCUS11782</name>
</gene>
<proteinExistence type="predicted"/>
<keyword evidence="6" id="KW-1185">Reference proteome</keyword>
<dbReference type="Gene3D" id="1.10.443.10">
    <property type="entry name" value="Intergrase catalytic core"/>
    <property type="match status" value="1"/>
</dbReference>
<dbReference type="SUPFAM" id="SSF56349">
    <property type="entry name" value="DNA breaking-rejoining enzymes"/>
    <property type="match status" value="1"/>
</dbReference>
<reference evidence="5 6" key="2">
    <citation type="submission" date="2024-05" db="EMBL/GenBank/DDBJ databases">
        <authorList>
            <person name="Chen Y."/>
            <person name="Shah S."/>
            <person name="Dougan E. K."/>
            <person name="Thang M."/>
            <person name="Chan C."/>
        </authorList>
    </citation>
    <scope>NUCLEOTIDE SEQUENCE [LARGE SCALE GENOMIC DNA]</scope>
</reference>
<sequence>MGHAGKWVLRSGGIVCFSVVEGGVRFNWVTPDGCGTFTTDPNKMQVLPRRMENSQNTCDVCGHACTQVLYEFRCYPKLDNLTEQDLWLTGKCIFLERHTGVRMLDPFVAYIGKTCGQGLLGCRTSTSVIREWIRRDLLSKALEEAEQLILALEQAERLATMNELRKQAGFEGSGKMQRKASLPRPLGAPGEVMVGLRDKEDLQISVDPPPGTSLQDHVLKMLLGITWPDCVSRGNVIPDGQPSIKAFCLGATQPRFRRELSLAVSSRRMPRLTALICTLARREIPEEGFPWTSVQANKDYAARFHRDKNNLGPSWIMALGDYSDGGELFIADEGQFDEEEGGIDHEITLGEKVPSGYVPGQVVKGKLFDIRNRWQRFDGRHGHMAMPFLSGTRISLVFFTRREAFDRMPEELAEVLAGMGFRMPDNKWFDETREPAQSRPLKQLRRPEPEPAPEPDTSDDEAEDGSEALEGQPIKDLERFASEMKVDWRSLKLSVGVVSCNAGLAAAMAVQQLLPAGTSKASVVEDSDAMMRWAKNFKATQGFKDYKVLEQGKAICHVQFLSDSFSSQFKEPFECPVCSVCPEVSEVLQLPGPLDQKSVLLGVLIGLAIGPTIEFLYLLRQTWRIWVQTRLVESLRRELASLRALVGELKLRLETLEAQSEFSVVGNTPPSSPGTRLAPEASPAGVTASSLGPDRVAAAQSIGAWLKRCLAGQRRGLSGREKIQQASENGSSAPEELDLDAALLASGEGEEFDREFQVLVLKAEEPSQSTECILISRVDGKLLLAVPEAAWHKKKKDRSMPPSALQKVVKATVACCVGGDRNSPEGEPTLKIWLGLLQPAWETQLAVEGDPTVVFPPDGNGVPKVPFADALIAVARDHFTFLTAGEEDQQPGDVETRMGKIEETLQRILAQLPAPKGPAPTAAPLAPAAKSKAGVPGKKPSASPAPAAGLDPTMMQQALQAGVSPEALGEVMSLVGSRPPGKIAPQAVQDAVELTSDEDGPEPVLPPGASGSADPLGHAVLQLSKIVTYMHAEKKQKKDRSLEAILDRAESGAPKDSSSSGSSRSHAAALRSLQRLLVDNPKLIYQEIERLMAEDWEQGSSLPGVSHLPTTARGWLEHRSKIGAFAGAIRPSWIMAGAWDDLRAGHIDRARARLALGVAAYDQQAYDKGSWLLSGELSLENHPPYGSFASHPVVESYEAPHTKLIDGRWFDLIVSKLKGIATFQEQKIKLAPQRGKRGEELTDEKEKEKPKKPKPGKGGGKKGDKSAKAQAERCWGEDSNVLSSTAELNVHEGTRVPGAAAPTCNVLQLWNSMARLLLASSSNFAVFLKSLLGATPPAEGGTAQSLWPMSLPYPEVWRPELSKKWCSLARRARKKSVNLVVALLNWLHMSRPTRAPAALALGSRLSKKQWRVVEHFERLMADVAESGDIDAAAMGRSAAKVEGLDEILIDLQRQAVSWTEAGYEHRWRAQSGVCTARPWAAGHCLADPGVVVGKLKTGAPVLAKSVDATRLSVPNQPPEFDPSVLFGFPHKEVYVDPVARAMEPASAVEAPPKVRVHASRDQALQFVKFLDDRGLLTLAPAEKVRRSHLCGAFGLVKDLHKDRLILDARPANMLEDTLHTWGPFSCGLIIDDIIFAEQLKAPPSSSAPSGASRRLSAMCAEYERHQLRAHPGKTFRDQTRAEFWGAAVDGKQGLVRPSPKRLVPLLSLTSRVAALGFATVALLEILAGCWVNVLQYRRRALCLLDSIYTAQLDRCPDDVVRLAPCLVDELWSLAIVGPIIASDLRAQSMPKVFLSDASETAQAVVAAEVPQPFARELQRHCLSRGGWSKLLSPWKVWLKSHGKLEEAEEMPSGVPLVSHPLWLQLARSLQFESELFERVRKRKHINLLELEIILKFERQLALEHQDVRYNLASDSQVTLACLVKGRSSSPHLNRLLQRSLPSLLGSGIYGGYGFIPSLANVADDPTREHEIRAPVASPPEWLLAAFHGQFEALDVWLEERGYDPLAVAELPFAEGRAVSRKVLAEDFIPQLRAVQKPESVQAAMARSLGALPELSEHAKELLRHFPRAQFFAPGGRRAGADFKPACQGVLDLYSGASGVARYISRKYGVWVLTIDYEHGPGQNLLDTDLQARLMSCLEAGCFAAVGAAPDCSSFSRAVTPAVRDAANPFGRPGISANMQEKVARGNQHALFIFSVVQFCDRKGIPYWVENPDGSFLWLLPYWVESSLGSCSSSYRFDQCRFHAPWRKRTRVATNTDLAGIRELCQGGHQHQILRGRSSAHACSWTRVAQTYPRSLCRRLGDALMRGVRRQVQKLDIAGCARTLHARIGEASHPGPRHAAPLQPRDPAALADVRLIEPSTAARQDRMLEELGAWLRARLSEETINQLYLCPALAVSVLKTYALHLFASGRKLYELRYTLIAVQHRYPHLRSSMAPVWAVVSKWELYQPLQHRKPLPELLFKAMFVLACLKGWTRWSASLLLGFEGIARIGEILAARRHDLLLPSDLAETESAVAFLKIRLPKTRFRGRGRVQHLKIRHAASLPFLERVFGALDPCLPLFPLSAHVFRKRWDLLLDLLQIPGAQRPTPASIRGGGAILAYRRGEPIADILWRMRLASQPTLASYLQELAAESLLAFLAPTVRQNKKEERLMADEQLGSVGMGGKSCSPKFRLAHCDAAE</sequence>
<evidence type="ECO:0000256" key="3">
    <source>
        <dbReference type="SAM" id="MobiDB-lite"/>
    </source>
</evidence>
<feature type="region of interest" description="Disordered" evidence="3">
    <location>
        <begin position="914"/>
        <end position="949"/>
    </location>
</feature>
<name>A0A9P1C4B3_9DINO</name>
<dbReference type="GO" id="GO:0003677">
    <property type="term" value="F:DNA binding"/>
    <property type="evidence" value="ECO:0007669"/>
    <property type="project" value="InterPro"/>
</dbReference>
<dbReference type="InterPro" id="IPR011010">
    <property type="entry name" value="DNA_brk_join_enz"/>
</dbReference>
<evidence type="ECO:0000256" key="2">
    <source>
        <dbReference type="SAM" id="Coils"/>
    </source>
</evidence>
<protein>
    <submittedName>
        <fullName evidence="5">Tyr recombinase domain-containing protein</fullName>
    </submittedName>
</protein>
<accession>A0A9P1C4B3</accession>
<feature type="region of interest" description="Disordered" evidence="3">
    <location>
        <begin position="1231"/>
        <end position="1274"/>
    </location>
</feature>
<feature type="compositionally biased region" description="Acidic residues" evidence="3">
    <location>
        <begin position="451"/>
        <end position="467"/>
    </location>
</feature>
<evidence type="ECO:0000256" key="1">
    <source>
        <dbReference type="ARBA" id="ARBA00023172"/>
    </source>
</evidence>
<organism evidence="4">
    <name type="scientific">Cladocopium goreaui</name>
    <dbReference type="NCBI Taxonomy" id="2562237"/>
    <lineage>
        <taxon>Eukaryota</taxon>
        <taxon>Sar</taxon>
        <taxon>Alveolata</taxon>
        <taxon>Dinophyceae</taxon>
        <taxon>Suessiales</taxon>
        <taxon>Symbiodiniaceae</taxon>
        <taxon>Cladocopium</taxon>
    </lineage>
</organism>
<feature type="region of interest" description="Disordered" evidence="3">
    <location>
        <begin position="979"/>
        <end position="1016"/>
    </location>
</feature>
<dbReference type="EMBL" id="CAMXCT010000872">
    <property type="protein sequence ID" value="CAI3984235.1"/>
    <property type="molecule type" value="Genomic_DNA"/>
</dbReference>
<dbReference type="GO" id="GO:0015074">
    <property type="term" value="P:DNA integration"/>
    <property type="evidence" value="ECO:0007669"/>
    <property type="project" value="InterPro"/>
</dbReference>
<comment type="caution">
    <text evidence="4">The sequence shown here is derived from an EMBL/GenBank/DDBJ whole genome shotgun (WGS) entry which is preliminary data.</text>
</comment>
<feature type="coiled-coil region" evidence="2">
    <location>
        <begin position="135"/>
        <end position="162"/>
    </location>
</feature>
<feature type="compositionally biased region" description="Low complexity" evidence="3">
    <location>
        <begin position="919"/>
        <end position="949"/>
    </location>
</feature>
<feature type="region of interest" description="Disordered" evidence="3">
    <location>
        <begin position="430"/>
        <end position="474"/>
    </location>
</feature>
<feature type="coiled-coil region" evidence="2">
    <location>
        <begin position="632"/>
        <end position="659"/>
    </location>
</feature>
<reference evidence="4" key="1">
    <citation type="submission" date="2022-10" db="EMBL/GenBank/DDBJ databases">
        <authorList>
            <person name="Chen Y."/>
            <person name="Dougan E. K."/>
            <person name="Chan C."/>
            <person name="Rhodes N."/>
            <person name="Thang M."/>
        </authorList>
    </citation>
    <scope>NUCLEOTIDE SEQUENCE</scope>
</reference>
<dbReference type="GO" id="GO:0006310">
    <property type="term" value="P:DNA recombination"/>
    <property type="evidence" value="ECO:0007669"/>
    <property type="project" value="UniProtKB-KW"/>
</dbReference>
<feature type="compositionally biased region" description="Basic and acidic residues" evidence="3">
    <location>
        <begin position="1261"/>
        <end position="1274"/>
    </location>
</feature>
<feature type="compositionally biased region" description="Basic and acidic residues" evidence="3">
    <location>
        <begin position="1236"/>
        <end position="1249"/>
    </location>
</feature>
<dbReference type="EMBL" id="CAMXCT030000872">
    <property type="protein sequence ID" value="CAL4771547.1"/>
    <property type="molecule type" value="Genomic_DNA"/>
</dbReference>